<protein>
    <recommendedName>
        <fullName evidence="4">Dystroglycan-type cadherin-like domain-containing protein</fullName>
    </recommendedName>
</protein>
<organism evidence="2 3">
    <name type="scientific">Lacimicrobium alkaliphilum</name>
    <dbReference type="NCBI Taxonomy" id="1526571"/>
    <lineage>
        <taxon>Bacteria</taxon>
        <taxon>Pseudomonadati</taxon>
        <taxon>Pseudomonadota</taxon>
        <taxon>Gammaproteobacteria</taxon>
        <taxon>Alteromonadales</taxon>
        <taxon>Alteromonadaceae</taxon>
        <taxon>Lacimicrobium</taxon>
    </lineage>
</organism>
<keyword evidence="1" id="KW-0732">Signal</keyword>
<dbReference type="RefSeq" id="WP_099033405.1">
    <property type="nucleotide sequence ID" value="NZ_BMGJ01000001.1"/>
</dbReference>
<keyword evidence="3" id="KW-1185">Reference proteome</keyword>
<comment type="caution">
    <text evidence="2">The sequence shown here is derived from an EMBL/GenBank/DDBJ whole genome shotgun (WGS) entry which is preliminary data.</text>
</comment>
<dbReference type="Proteomes" id="UP000614272">
    <property type="component" value="Unassembled WGS sequence"/>
</dbReference>
<dbReference type="Pfam" id="PF05345">
    <property type="entry name" value="He_PIG"/>
    <property type="match status" value="1"/>
</dbReference>
<evidence type="ECO:0008006" key="4">
    <source>
        <dbReference type="Google" id="ProtNLM"/>
    </source>
</evidence>
<accession>A0ABQ1QXE6</accession>
<name>A0ABQ1QXE6_9ALTE</name>
<dbReference type="EMBL" id="BMGJ01000001">
    <property type="protein sequence ID" value="GGD48640.1"/>
    <property type="molecule type" value="Genomic_DNA"/>
</dbReference>
<dbReference type="InterPro" id="IPR013783">
    <property type="entry name" value="Ig-like_fold"/>
</dbReference>
<proteinExistence type="predicted"/>
<dbReference type="InterPro" id="IPR015919">
    <property type="entry name" value="Cadherin-like_sf"/>
</dbReference>
<feature type="signal peptide" evidence="1">
    <location>
        <begin position="1"/>
        <end position="22"/>
    </location>
</feature>
<dbReference type="Gene3D" id="2.60.40.10">
    <property type="entry name" value="Immunoglobulins"/>
    <property type="match status" value="1"/>
</dbReference>
<evidence type="ECO:0000313" key="2">
    <source>
        <dbReference type="EMBL" id="GGD48640.1"/>
    </source>
</evidence>
<evidence type="ECO:0000313" key="3">
    <source>
        <dbReference type="Proteomes" id="UP000614272"/>
    </source>
</evidence>
<gene>
    <name evidence="2" type="ORF">GCM10011357_00670</name>
</gene>
<reference evidence="3" key="1">
    <citation type="journal article" date="2019" name="Int. J. Syst. Evol. Microbiol.">
        <title>The Global Catalogue of Microorganisms (GCM) 10K type strain sequencing project: providing services to taxonomists for standard genome sequencing and annotation.</title>
        <authorList>
            <consortium name="The Broad Institute Genomics Platform"/>
            <consortium name="The Broad Institute Genome Sequencing Center for Infectious Disease"/>
            <person name="Wu L."/>
            <person name="Ma J."/>
        </authorList>
    </citation>
    <scope>NUCLEOTIDE SEQUENCE [LARGE SCALE GENOMIC DNA]</scope>
    <source>
        <strain evidence="3">CGMCC 1.12923</strain>
    </source>
</reference>
<evidence type="ECO:0000256" key="1">
    <source>
        <dbReference type="SAM" id="SignalP"/>
    </source>
</evidence>
<dbReference type="PROSITE" id="PS51257">
    <property type="entry name" value="PROKAR_LIPOPROTEIN"/>
    <property type="match status" value="1"/>
</dbReference>
<dbReference type="SUPFAM" id="SSF49313">
    <property type="entry name" value="Cadherin-like"/>
    <property type="match status" value="1"/>
</dbReference>
<feature type="chain" id="PRO_5046337324" description="Dystroglycan-type cadherin-like domain-containing protein" evidence="1">
    <location>
        <begin position="23"/>
        <end position="813"/>
    </location>
</feature>
<sequence length="813" mass="89266">MNPSRVSFPVYLCFILFLTACGGGGGSDGGAPTTPPAPVNNAPTITGTSAATVDEDADYSFIPEASDADGDTLTFSVENLPEWAGFDTDTGELNGTPSREDAGIYSDIVISVSDGDITQSLPSFDLQVLAVREISLNGKATDAPLSQGEITVTVGDNTFNTTADNQGNYNLTIVLRDGEYSPADMLTIKAVGAGEQAHIELISQITSYETLIEIAGSDEQLIASEIPRLNITQLSTARYLLAADKNNGVAATPEQLSALEQAIDADRLHTMAGLIKLLADNPAYALPDSASTLTAWQSETTSAWETAMQWLQEQGLADESGDYAQAFALDLNTAINATLTDTDVVQAITDEDLVGIHILSQAPQQGHVPSSEIILELHADGTGMAFVEGVKGYDYEVGEFELTWTKEGNRLILNYPSRAEEELVWVPLSEKEDIYKDYQILADQYGFSHELVEQINQAANEHTINVYLDKKTIQESYTLIPGESGIIWAQGSHQVTYTLDSLTSYLSCECVKELPTAQITLKSSHQLYTQVGMGQPDMTADFSSGKWALPLSYTVPSAYEVADGSLEMTNYIVDLMTVNGEQTTARLSGKSIVGNVEENKLSVTTANERYEYIPFASNGVLYAALVNHYVDEELEQRLVRWIAKTNQPDDLELELTNILTSELPYGWNSVWEFGHWASSDYQNNGLIKQERAFALILSKNNDYTSINPEASSDAVVPSFWRKDYSGWEITSEGLVSMLHVITDRSYVTRDWILLGGDENQYLILEQRRGFNDRNGNGQVDKDEEGLIQTPLLKWLQKVDLSQWQEAWENSTLD</sequence>